<dbReference type="InterPro" id="IPR011990">
    <property type="entry name" value="TPR-like_helical_dom_sf"/>
</dbReference>
<evidence type="ECO:0000256" key="3">
    <source>
        <dbReference type="PROSITE-ProRule" id="PRU00339"/>
    </source>
</evidence>
<dbReference type="Pfam" id="PF13432">
    <property type="entry name" value="TPR_16"/>
    <property type="match status" value="2"/>
</dbReference>
<sequence length="160" mass="18134">MHDVYLQHGKATRTFSRREFAEAIRLLEPLVVRSPGSGGLHGSLAQAYLGMGRFEDAEASFKRSLESMPDDRQFLLGLAESLRRNNKHREALLFYERVLALSPQSIEAHRGLGMAHTALGNSEQAREHFLRHVELNPNSPEALPRKRAACIGLVYYPWIR</sequence>
<dbReference type="EMBL" id="JBHPKH010000145">
    <property type="protein sequence ID" value="MFC1573387.1"/>
    <property type="molecule type" value="Genomic_DNA"/>
</dbReference>
<feature type="repeat" description="TPR" evidence="3">
    <location>
        <begin position="106"/>
        <end position="139"/>
    </location>
</feature>
<dbReference type="PANTHER" id="PTHR45586">
    <property type="entry name" value="TPR REPEAT-CONTAINING PROTEIN PA4667"/>
    <property type="match status" value="1"/>
</dbReference>
<evidence type="ECO:0000313" key="5">
    <source>
        <dbReference type="Proteomes" id="UP001593833"/>
    </source>
</evidence>
<evidence type="ECO:0000256" key="1">
    <source>
        <dbReference type="ARBA" id="ARBA00022737"/>
    </source>
</evidence>
<dbReference type="InterPro" id="IPR051012">
    <property type="entry name" value="CellSynth/LPSAsmb/PSIAsmb"/>
</dbReference>
<organism evidence="4 5">
    <name type="scientific">Eiseniibacteriota bacterium</name>
    <dbReference type="NCBI Taxonomy" id="2212470"/>
    <lineage>
        <taxon>Bacteria</taxon>
        <taxon>Candidatus Eiseniibacteriota</taxon>
    </lineage>
</organism>
<feature type="repeat" description="TPR" evidence="3">
    <location>
        <begin position="38"/>
        <end position="71"/>
    </location>
</feature>
<comment type="caution">
    <text evidence="4">The sequence shown here is derived from an EMBL/GenBank/DDBJ whole genome shotgun (WGS) entry which is preliminary data.</text>
</comment>
<dbReference type="InterPro" id="IPR019734">
    <property type="entry name" value="TPR_rpt"/>
</dbReference>
<feature type="repeat" description="TPR" evidence="3">
    <location>
        <begin position="72"/>
        <end position="105"/>
    </location>
</feature>
<dbReference type="SUPFAM" id="SSF48452">
    <property type="entry name" value="TPR-like"/>
    <property type="match status" value="1"/>
</dbReference>
<evidence type="ECO:0000313" key="4">
    <source>
        <dbReference type="EMBL" id="MFC1573387.1"/>
    </source>
</evidence>
<keyword evidence="2 3" id="KW-0802">TPR repeat</keyword>
<dbReference type="PROSITE" id="PS50005">
    <property type="entry name" value="TPR"/>
    <property type="match status" value="3"/>
</dbReference>
<dbReference type="Gene3D" id="1.25.40.10">
    <property type="entry name" value="Tetratricopeptide repeat domain"/>
    <property type="match status" value="1"/>
</dbReference>
<gene>
    <name evidence="4" type="ORF">ACFL6M_07295</name>
</gene>
<dbReference type="PANTHER" id="PTHR45586:SF1">
    <property type="entry name" value="LIPOPOLYSACCHARIDE ASSEMBLY PROTEIN B"/>
    <property type="match status" value="1"/>
</dbReference>
<dbReference type="SMART" id="SM00028">
    <property type="entry name" value="TPR"/>
    <property type="match status" value="3"/>
</dbReference>
<accession>A0ABV6YM45</accession>
<keyword evidence="5" id="KW-1185">Reference proteome</keyword>
<reference evidence="4 5" key="1">
    <citation type="submission" date="2024-09" db="EMBL/GenBank/DDBJ databases">
        <authorList>
            <person name="D'Angelo T."/>
        </authorList>
    </citation>
    <scope>NUCLEOTIDE SEQUENCE [LARGE SCALE GENOMIC DNA]</scope>
    <source>
        <strain evidence="4">SAG AM-320-E07</strain>
    </source>
</reference>
<protein>
    <submittedName>
        <fullName evidence="4">Tetratricopeptide repeat protein</fullName>
    </submittedName>
</protein>
<dbReference type="Proteomes" id="UP001593833">
    <property type="component" value="Unassembled WGS sequence"/>
</dbReference>
<keyword evidence="1" id="KW-0677">Repeat</keyword>
<proteinExistence type="predicted"/>
<evidence type="ECO:0000256" key="2">
    <source>
        <dbReference type="ARBA" id="ARBA00022803"/>
    </source>
</evidence>
<name>A0ABV6YM45_UNCEI</name>